<dbReference type="EMBL" id="JAAHCF010001100">
    <property type="protein sequence ID" value="KAK8141225.1"/>
    <property type="molecule type" value="Genomic_DNA"/>
</dbReference>
<evidence type="ECO:0000313" key="3">
    <source>
        <dbReference type="Proteomes" id="UP001397290"/>
    </source>
</evidence>
<feature type="compositionally biased region" description="Polar residues" evidence="1">
    <location>
        <begin position="121"/>
        <end position="131"/>
    </location>
</feature>
<gene>
    <name evidence="2" type="ORF">G3M48_000522</name>
</gene>
<reference evidence="2 3" key="1">
    <citation type="submission" date="2020-02" db="EMBL/GenBank/DDBJ databases">
        <title>Comparative genomics of the hypocrealean fungal genus Beauvera.</title>
        <authorList>
            <person name="Showalter D.N."/>
            <person name="Bushley K.E."/>
            <person name="Rehner S.A."/>
        </authorList>
    </citation>
    <scope>NUCLEOTIDE SEQUENCE [LARGE SCALE GENOMIC DNA]</scope>
    <source>
        <strain evidence="2 3">ARSEF4384</strain>
    </source>
</reference>
<name>A0AAW0RGM0_9HYPO</name>
<keyword evidence="3" id="KW-1185">Reference proteome</keyword>
<organism evidence="2 3">
    <name type="scientific">Beauveria asiatica</name>
    <dbReference type="NCBI Taxonomy" id="1069075"/>
    <lineage>
        <taxon>Eukaryota</taxon>
        <taxon>Fungi</taxon>
        <taxon>Dikarya</taxon>
        <taxon>Ascomycota</taxon>
        <taxon>Pezizomycotina</taxon>
        <taxon>Sordariomycetes</taxon>
        <taxon>Hypocreomycetidae</taxon>
        <taxon>Hypocreales</taxon>
        <taxon>Cordycipitaceae</taxon>
        <taxon>Beauveria</taxon>
    </lineage>
</organism>
<feature type="compositionally biased region" description="Basic and acidic residues" evidence="1">
    <location>
        <begin position="109"/>
        <end position="120"/>
    </location>
</feature>
<dbReference type="Proteomes" id="UP001397290">
    <property type="component" value="Unassembled WGS sequence"/>
</dbReference>
<evidence type="ECO:0000313" key="2">
    <source>
        <dbReference type="EMBL" id="KAK8141225.1"/>
    </source>
</evidence>
<feature type="region of interest" description="Disordered" evidence="1">
    <location>
        <begin position="25"/>
        <end position="134"/>
    </location>
</feature>
<comment type="caution">
    <text evidence="2">The sequence shown here is derived from an EMBL/GenBank/DDBJ whole genome shotgun (WGS) entry which is preliminary data.</text>
</comment>
<accession>A0AAW0RGM0</accession>
<feature type="compositionally biased region" description="Basic and acidic residues" evidence="1">
    <location>
        <begin position="82"/>
        <end position="102"/>
    </location>
</feature>
<protein>
    <submittedName>
        <fullName evidence="2">Uncharacterized protein</fullName>
    </submittedName>
</protein>
<dbReference type="AlphaFoldDB" id="A0AAW0RGM0"/>
<evidence type="ECO:0000256" key="1">
    <source>
        <dbReference type="SAM" id="MobiDB-lite"/>
    </source>
</evidence>
<sequence length="207" mass="24020">MDKMEAAKKKGEYVRENREQLARFQLEGGPCIPLPKPRLRLEITGQKRRASQSQPGDADDEDDGQRRVKSKTSPTQSNLLDGETRKRVREAANESRLMERESANGSSEARVKREKSESNERSATPQAQTGPRFNDNKYMEEYQKHYNRAMLDIVILRSLGDAERTTIQDEEFRDTLMEEFKERMCSLTNATENAWKIFKQMGDRRNN</sequence>
<proteinExistence type="predicted"/>